<organism evidence="1 2">
    <name type="scientific">Amycolatopsis antarctica</name>
    <dbReference type="NCBI Taxonomy" id="1854586"/>
    <lineage>
        <taxon>Bacteria</taxon>
        <taxon>Bacillati</taxon>
        <taxon>Actinomycetota</taxon>
        <taxon>Actinomycetes</taxon>
        <taxon>Pseudonocardiales</taxon>
        <taxon>Pseudonocardiaceae</taxon>
        <taxon>Amycolatopsis</taxon>
    </lineage>
</organism>
<dbReference type="AlphaFoldDB" id="A0A263D7J9"/>
<dbReference type="OrthoDB" id="4247857at2"/>
<name>A0A263D7J9_9PSEU</name>
<dbReference type="Proteomes" id="UP000242444">
    <property type="component" value="Unassembled WGS sequence"/>
</dbReference>
<dbReference type="EMBL" id="NKYE01000003">
    <property type="protein sequence ID" value="OZM73998.1"/>
    <property type="molecule type" value="Genomic_DNA"/>
</dbReference>
<sequence length="93" mass="10558">MTEFKPGIIYYVNGEQVGGDEFPGGLYPQIGAGIVWDDGKRYRVEDTWFVHEKHGAMARGALHVFLLPVNNSDDRPGKMHPRYFGYKSAGRVW</sequence>
<evidence type="ECO:0000313" key="1">
    <source>
        <dbReference type="EMBL" id="OZM73998.1"/>
    </source>
</evidence>
<dbReference type="InParanoid" id="A0A263D7J9"/>
<evidence type="ECO:0000313" key="2">
    <source>
        <dbReference type="Proteomes" id="UP000242444"/>
    </source>
</evidence>
<dbReference type="RefSeq" id="WP_094861755.1">
    <property type="nucleotide sequence ID" value="NZ_NKYE01000003.1"/>
</dbReference>
<protein>
    <submittedName>
        <fullName evidence="1">Uncharacterized protein</fullName>
    </submittedName>
</protein>
<gene>
    <name evidence="1" type="ORF">CFN78_06835</name>
</gene>
<comment type="caution">
    <text evidence="1">The sequence shown here is derived from an EMBL/GenBank/DDBJ whole genome shotgun (WGS) entry which is preliminary data.</text>
</comment>
<accession>A0A263D7J9</accession>
<keyword evidence="2" id="KW-1185">Reference proteome</keyword>
<reference evidence="1 2" key="1">
    <citation type="submission" date="2017-07" db="EMBL/GenBank/DDBJ databases">
        <title>Amycolatopsis antarcticus sp. nov., isolated from the surface of an Antarcticus brown macroalga.</title>
        <authorList>
            <person name="Wang J."/>
            <person name="Leiva S."/>
            <person name="Huang J."/>
            <person name="Huang Y."/>
        </authorList>
    </citation>
    <scope>NUCLEOTIDE SEQUENCE [LARGE SCALE GENOMIC DNA]</scope>
    <source>
        <strain evidence="1 2">AU-G6</strain>
    </source>
</reference>
<proteinExistence type="predicted"/>